<dbReference type="PROSITE" id="PS00723">
    <property type="entry name" value="POLYPRENYL_SYNTHASE_1"/>
    <property type="match status" value="1"/>
</dbReference>
<protein>
    <submittedName>
        <fullName evidence="7">Heptaprenyl diphosphate synthase component 2</fullName>
    </submittedName>
</protein>
<comment type="similarity">
    <text evidence="2 6">Belongs to the FPP/GGPP synthase family.</text>
</comment>
<dbReference type="STRING" id="1461582.BN1048_00857"/>
<keyword evidence="3 6" id="KW-0808">Transferase</keyword>
<sequence length="317" mass="35811">MKSLKKFMAGELSRVKKIVKKELKPNGTIVNDKSFELFNSGGKKLRPMFTILAGKLGDEAHYDNVLKTGASLELLHMATLVHDDIIDDSELRRGKPTVYYEHGYFQAVNTGNYLLSSALQVISKIDNVEFHETYAAGIREIVQGELIQFDTQFDAAQSLDDYYRKIYRKTALLIVLSIELGSHAAQLDKETMERLSTYGYHIGMSFQIIDDCLDFTGSTKTLGKPNFADIKNGHYTLPVLLLRDSDPEFKAMLEKYSQTKENPDALIERILQSDAVDRALAVSTEHIEKAEAEIVNIDDPVRHYLTVIAGMLKNRRN</sequence>
<keyword evidence="4" id="KW-0479">Metal-binding</keyword>
<dbReference type="Pfam" id="PF00348">
    <property type="entry name" value="polyprenyl_synt"/>
    <property type="match status" value="1"/>
</dbReference>
<organism evidence="7 8">
    <name type="scientific">Jeotgalicoccus saudimassiliensis</name>
    <dbReference type="NCBI Taxonomy" id="1461582"/>
    <lineage>
        <taxon>Bacteria</taxon>
        <taxon>Bacillati</taxon>
        <taxon>Bacillota</taxon>
        <taxon>Bacilli</taxon>
        <taxon>Bacillales</taxon>
        <taxon>Staphylococcaceae</taxon>
        <taxon>Jeotgalicoccus</taxon>
    </lineage>
</organism>
<dbReference type="InterPro" id="IPR008949">
    <property type="entry name" value="Isoprenoid_synthase_dom_sf"/>
</dbReference>
<keyword evidence="5" id="KW-0460">Magnesium</keyword>
<evidence type="ECO:0000256" key="3">
    <source>
        <dbReference type="ARBA" id="ARBA00022679"/>
    </source>
</evidence>
<dbReference type="PANTHER" id="PTHR12001">
    <property type="entry name" value="GERANYLGERANYL PYROPHOSPHATE SYNTHASE"/>
    <property type="match status" value="1"/>
</dbReference>
<dbReference type="HOGENOM" id="CLU_014015_2_0_9"/>
<dbReference type="GO" id="GO:0004659">
    <property type="term" value="F:prenyltransferase activity"/>
    <property type="evidence" value="ECO:0007669"/>
    <property type="project" value="InterPro"/>
</dbReference>
<dbReference type="AlphaFoldDB" id="A0A078M6A6"/>
<dbReference type="RefSeq" id="WP_035808797.1">
    <property type="nucleotide sequence ID" value="NZ_CCSE01000001.1"/>
</dbReference>
<comment type="cofactor">
    <cofactor evidence="1">
        <name>Mg(2+)</name>
        <dbReference type="ChEBI" id="CHEBI:18420"/>
    </cofactor>
</comment>
<proteinExistence type="inferred from homology"/>
<dbReference type="CDD" id="cd00685">
    <property type="entry name" value="Trans_IPPS_HT"/>
    <property type="match status" value="1"/>
</dbReference>
<evidence type="ECO:0000256" key="5">
    <source>
        <dbReference type="ARBA" id="ARBA00022842"/>
    </source>
</evidence>
<dbReference type="InterPro" id="IPR033749">
    <property type="entry name" value="Polyprenyl_synt_CS"/>
</dbReference>
<dbReference type="Gene3D" id="1.10.600.10">
    <property type="entry name" value="Farnesyl Diphosphate Synthase"/>
    <property type="match status" value="1"/>
</dbReference>
<dbReference type="PANTHER" id="PTHR12001:SF69">
    <property type="entry name" value="ALL TRANS-POLYPRENYL-DIPHOSPHATE SYNTHASE PDSS1"/>
    <property type="match status" value="1"/>
</dbReference>
<evidence type="ECO:0000313" key="8">
    <source>
        <dbReference type="Proteomes" id="UP000044136"/>
    </source>
</evidence>
<evidence type="ECO:0000256" key="1">
    <source>
        <dbReference type="ARBA" id="ARBA00001946"/>
    </source>
</evidence>
<evidence type="ECO:0000256" key="4">
    <source>
        <dbReference type="ARBA" id="ARBA00022723"/>
    </source>
</evidence>
<accession>A0A078M6A6</accession>
<evidence type="ECO:0000256" key="2">
    <source>
        <dbReference type="ARBA" id="ARBA00006706"/>
    </source>
</evidence>
<dbReference type="GO" id="GO:0008299">
    <property type="term" value="P:isoprenoid biosynthetic process"/>
    <property type="evidence" value="ECO:0007669"/>
    <property type="project" value="InterPro"/>
</dbReference>
<dbReference type="EMBL" id="CCSE01000001">
    <property type="protein sequence ID" value="CEA00186.1"/>
    <property type="molecule type" value="Genomic_DNA"/>
</dbReference>
<evidence type="ECO:0000313" key="7">
    <source>
        <dbReference type="EMBL" id="CEA00186.1"/>
    </source>
</evidence>
<dbReference type="SFLD" id="SFLDS00005">
    <property type="entry name" value="Isoprenoid_Synthase_Type_I"/>
    <property type="match status" value="1"/>
</dbReference>
<keyword evidence="8" id="KW-1185">Reference proteome</keyword>
<dbReference type="OrthoDB" id="9805316at2"/>
<dbReference type="SUPFAM" id="SSF48576">
    <property type="entry name" value="Terpenoid synthases"/>
    <property type="match status" value="1"/>
</dbReference>
<dbReference type="Proteomes" id="UP000044136">
    <property type="component" value="Unassembled WGS sequence"/>
</dbReference>
<reference evidence="7 8" key="1">
    <citation type="submission" date="2014-07" db="EMBL/GenBank/DDBJ databases">
        <authorList>
            <person name="Urmite Genomes Urmite Genomes"/>
        </authorList>
    </citation>
    <scope>NUCLEOTIDE SEQUENCE [LARGE SCALE GENOMIC DNA]</scope>
    <source>
        <strain evidence="7 8">13MG44_air</strain>
    </source>
</reference>
<evidence type="ECO:0000256" key="6">
    <source>
        <dbReference type="RuleBase" id="RU004466"/>
    </source>
</evidence>
<dbReference type="GO" id="GO:0046872">
    <property type="term" value="F:metal ion binding"/>
    <property type="evidence" value="ECO:0007669"/>
    <property type="project" value="UniProtKB-KW"/>
</dbReference>
<dbReference type="InterPro" id="IPR000092">
    <property type="entry name" value="Polyprenyl_synt"/>
</dbReference>
<name>A0A078M6A6_9STAP</name>
<gene>
    <name evidence="7" type="primary">hepT</name>
    <name evidence="7" type="ORF">BN1048_00857</name>
</gene>
<dbReference type="eggNOG" id="COG0142">
    <property type="taxonomic scope" value="Bacteria"/>
</dbReference>